<accession>A0A8J3PTB4</accession>
<dbReference type="AlphaFoldDB" id="A0A8J3PTB4"/>
<feature type="signal peptide" evidence="2">
    <location>
        <begin position="1"/>
        <end position="28"/>
    </location>
</feature>
<protein>
    <recommendedName>
        <fullName evidence="7">Alpha-1,2-mannosidase</fullName>
    </recommendedName>
</protein>
<keyword evidence="2" id="KW-0732">Signal</keyword>
<dbReference type="Pfam" id="PF17678">
    <property type="entry name" value="Glyco_hydro_92N"/>
    <property type="match status" value="1"/>
</dbReference>
<dbReference type="PANTHER" id="PTHR12143:SF39">
    <property type="entry name" value="SECRETED PROTEIN"/>
    <property type="match status" value="1"/>
</dbReference>
<dbReference type="GO" id="GO:0005975">
    <property type="term" value="P:carbohydrate metabolic process"/>
    <property type="evidence" value="ECO:0007669"/>
    <property type="project" value="InterPro"/>
</dbReference>
<dbReference type="Gene3D" id="1.20.1610.10">
    <property type="entry name" value="alpha-1,2-mannosidases domains"/>
    <property type="match status" value="1"/>
</dbReference>
<evidence type="ECO:0000259" key="4">
    <source>
        <dbReference type="Pfam" id="PF17678"/>
    </source>
</evidence>
<reference evidence="5 6" key="1">
    <citation type="submission" date="2021-01" db="EMBL/GenBank/DDBJ databases">
        <title>Whole genome shotgun sequence of Planotetraspora kaengkrachanensis NBRC 104272.</title>
        <authorList>
            <person name="Komaki H."/>
            <person name="Tamura T."/>
        </authorList>
    </citation>
    <scope>NUCLEOTIDE SEQUENCE [LARGE SCALE GENOMIC DNA]</scope>
    <source>
        <strain evidence="5 6">NBRC 104272</strain>
    </source>
</reference>
<dbReference type="NCBIfam" id="TIGR01180">
    <property type="entry name" value="aman2_put"/>
    <property type="match status" value="1"/>
</dbReference>
<dbReference type="Pfam" id="PF07971">
    <property type="entry name" value="Glyco_hydro_92"/>
    <property type="match status" value="1"/>
</dbReference>
<name>A0A8J3PTB4_9ACTN</name>
<dbReference type="InterPro" id="IPR050883">
    <property type="entry name" value="PNGase"/>
</dbReference>
<dbReference type="Proteomes" id="UP000630097">
    <property type="component" value="Unassembled WGS sequence"/>
</dbReference>
<dbReference type="Gene3D" id="2.60.40.10">
    <property type="entry name" value="Immunoglobulins"/>
    <property type="match status" value="1"/>
</dbReference>
<evidence type="ECO:0000259" key="3">
    <source>
        <dbReference type="Pfam" id="PF07971"/>
    </source>
</evidence>
<dbReference type="GO" id="GO:0030246">
    <property type="term" value="F:carbohydrate binding"/>
    <property type="evidence" value="ECO:0007669"/>
    <property type="project" value="InterPro"/>
</dbReference>
<gene>
    <name evidence="5" type="ORF">Pka01_26680</name>
</gene>
<keyword evidence="6" id="KW-1185">Reference proteome</keyword>
<dbReference type="SUPFAM" id="SSF48208">
    <property type="entry name" value="Six-hairpin glycosidases"/>
    <property type="match status" value="1"/>
</dbReference>
<comment type="caution">
    <text evidence="5">The sequence shown here is derived from an EMBL/GenBank/DDBJ whole genome shotgun (WGS) entry which is preliminary data.</text>
</comment>
<feature type="region of interest" description="Disordered" evidence="1">
    <location>
        <begin position="1052"/>
        <end position="1087"/>
    </location>
</feature>
<sequence>MLTTLTRTALAAALGGAVLIGGTTQAVAASPPARADVFADPVQYVNPLIGTGNGGDVVGDINDFPGVDTPFGMMQLSPDTVGSGVGYSYGKSSIRGFSLNHASAGCSVFGDVPILPTTGPIGTDPGNASATFSHEHEHATLGSYDVLLTDSGVNVNLTAASRTGLLSFAYPAGSTAQVLVKSGASLGGNSAASVTVDGDDEVSGSATANGLCGLGSYTVYFDIKFSQPFTAHGTWQGKTVTAGSAGASGKGSGAYLTFDTSSSTTVRAKVGMSYVSVDGARKNMASEIHGWNPTPVQQQTRAAWRRALNTVQVGGGTAANLTTFYTALYHSLQFPSVFNDVDGRYMGFDDEVHHVPAGQTQYATFSDWDTYRALAPLQAMLFPKESGDMANSLIRDAEQQGGWMPRWPLANVSTTGTMNGDSAVPLIANTVAFGGRNVDIARVLPIMLKGANHSEELGWGWQERQCVEEYVQLGYAPNDACSQGAHGRQGVSETLEWSIDDFAISQLAAAIGDKRTAAQYQLRSQNWQNTFNPTTGYLQPRDERGAFPNGPAFVAPPANAFGQDGYDEGNAADYGWEVPQNMAGLIAAMGGKDVAIPRLDTFFSEINAGPNAPYMWMGNEVDLSVPYVYDYLGQPWKTQAQVRKIEHELYPPTPDGLPGNDDLGAMSSWYVWSALGMFPVTPGRADLALGSPLFTHAVVHLGNGRAIDIHAPAAGDDTPYVTSVRLNGHRFDSTGLPESVVTRGGRLDFSLSSSPDTRWATGPHDAPPSYQTGQDPAIGFTDPSGPITVTAGDTKQVTVGAQGTGLHATNVKWTAHASGGMTVSPSSGTLHVAADGRASTDAAVSVPASTDSGFYPVTFSFTTSGGQELPGGVVVTTVQAADHTAIVADDLGNPDVPNGLTVKEEGDGHTTATTAGGLPGRTTTGTGSFYMYFNIDNSLVPGGKYDATAYISYFDQGTGSWGIQYDSYGNVNNNAYRDSARVTNTNTGTWKTAAIPLPEAALSGRENGGSDLRLNIGAGSQVIGRVAFAVTGDNVLAMHLASAQPVAPAVTTQPADATANGGPVSFTAAATGDPQPAVRWQASPPGGDWADVSGATSTTLTLTSPQDHPDGTRFRAVFTNLAGEAATDPATLRD</sequence>
<evidence type="ECO:0000313" key="5">
    <source>
        <dbReference type="EMBL" id="GIG79541.1"/>
    </source>
</evidence>
<dbReference type="GO" id="GO:0006516">
    <property type="term" value="P:glycoprotein catabolic process"/>
    <property type="evidence" value="ECO:0007669"/>
    <property type="project" value="TreeGrafter"/>
</dbReference>
<dbReference type="InterPro" id="IPR008928">
    <property type="entry name" value="6-hairpin_glycosidase_sf"/>
</dbReference>
<dbReference type="EMBL" id="BONV01000009">
    <property type="protein sequence ID" value="GIG79541.1"/>
    <property type="molecule type" value="Genomic_DNA"/>
</dbReference>
<dbReference type="GO" id="GO:0005829">
    <property type="term" value="C:cytosol"/>
    <property type="evidence" value="ECO:0007669"/>
    <property type="project" value="TreeGrafter"/>
</dbReference>
<dbReference type="InterPro" id="IPR013783">
    <property type="entry name" value="Ig-like_fold"/>
</dbReference>
<dbReference type="FunFam" id="3.30.2080.10:FF:000001">
    <property type="entry name" value="Alpha-1,2-mannosidase subfamily"/>
    <property type="match status" value="1"/>
</dbReference>
<feature type="chain" id="PRO_5035249230" description="Alpha-1,2-mannosidase" evidence="2">
    <location>
        <begin position="29"/>
        <end position="1134"/>
    </location>
</feature>
<evidence type="ECO:0000256" key="2">
    <source>
        <dbReference type="SAM" id="SignalP"/>
    </source>
</evidence>
<organism evidence="5 6">
    <name type="scientific">Planotetraspora kaengkrachanensis</name>
    <dbReference type="NCBI Taxonomy" id="575193"/>
    <lineage>
        <taxon>Bacteria</taxon>
        <taxon>Bacillati</taxon>
        <taxon>Actinomycetota</taxon>
        <taxon>Actinomycetes</taxon>
        <taxon>Streptosporangiales</taxon>
        <taxon>Streptosporangiaceae</taxon>
        <taxon>Planotetraspora</taxon>
    </lineage>
</organism>
<dbReference type="InterPro" id="IPR014718">
    <property type="entry name" value="GH-type_carb-bd"/>
</dbReference>
<evidence type="ECO:0000256" key="1">
    <source>
        <dbReference type="SAM" id="MobiDB-lite"/>
    </source>
</evidence>
<dbReference type="InterPro" id="IPR041371">
    <property type="entry name" value="GH92_N"/>
</dbReference>
<dbReference type="Gene3D" id="1.20.1050.60">
    <property type="entry name" value="alpha-1,2-mannosidase"/>
    <property type="match status" value="1"/>
</dbReference>
<dbReference type="Gene3D" id="2.70.98.10">
    <property type="match status" value="1"/>
</dbReference>
<feature type="domain" description="Glycosyl hydrolase family 92" evidence="3">
    <location>
        <begin position="279"/>
        <end position="752"/>
    </location>
</feature>
<proteinExistence type="predicted"/>
<evidence type="ECO:0008006" key="7">
    <source>
        <dbReference type="Google" id="ProtNLM"/>
    </source>
</evidence>
<dbReference type="InterPro" id="IPR012939">
    <property type="entry name" value="Glyco_hydro_92"/>
</dbReference>
<dbReference type="RefSeq" id="WP_203882997.1">
    <property type="nucleotide sequence ID" value="NZ_BAABHH010000016.1"/>
</dbReference>
<evidence type="ECO:0000313" key="6">
    <source>
        <dbReference type="Proteomes" id="UP000630097"/>
    </source>
</evidence>
<feature type="domain" description="Glycosyl hydrolase family 92 N-terminal" evidence="4">
    <location>
        <begin position="44"/>
        <end position="273"/>
    </location>
</feature>
<dbReference type="Gene3D" id="3.30.2080.10">
    <property type="entry name" value="GH92 mannosidase domain"/>
    <property type="match status" value="1"/>
</dbReference>
<dbReference type="InterPro" id="IPR005887">
    <property type="entry name" value="GH92_a_mannosidase_put"/>
</dbReference>
<dbReference type="PANTHER" id="PTHR12143">
    <property type="entry name" value="PEPTIDE N-GLYCANASE PNGASE -RELATED"/>
    <property type="match status" value="1"/>
</dbReference>
<dbReference type="GO" id="GO:0000224">
    <property type="term" value="F:peptide-N4-(N-acetyl-beta-glucosaminyl)asparagine amidase activity"/>
    <property type="evidence" value="ECO:0007669"/>
    <property type="project" value="TreeGrafter"/>
</dbReference>